<feature type="non-terminal residue" evidence="1">
    <location>
        <position position="91"/>
    </location>
</feature>
<name>A0A0C2S1N9_AMAMK</name>
<dbReference type="HOGENOM" id="CLU_2432750_0_0_1"/>
<keyword evidence="2" id="KW-1185">Reference proteome</keyword>
<sequence>MDDMVKLSINMSPDAYPTPKMAQISPGQTSYLNSVSLLCLRTSLGTLTFLPLRALRMIAPFLSYTRISPFLPFEGNSKDTPQGKGEPVEIL</sequence>
<dbReference type="EMBL" id="KN818416">
    <property type="protein sequence ID" value="KIL56545.1"/>
    <property type="molecule type" value="Genomic_DNA"/>
</dbReference>
<evidence type="ECO:0000313" key="2">
    <source>
        <dbReference type="Proteomes" id="UP000054549"/>
    </source>
</evidence>
<dbReference type="AlphaFoldDB" id="A0A0C2S1N9"/>
<evidence type="ECO:0000313" key="1">
    <source>
        <dbReference type="EMBL" id="KIL56545.1"/>
    </source>
</evidence>
<proteinExistence type="predicted"/>
<protein>
    <submittedName>
        <fullName evidence="1">Uncharacterized protein</fullName>
    </submittedName>
</protein>
<organism evidence="1 2">
    <name type="scientific">Amanita muscaria (strain Koide BX008)</name>
    <dbReference type="NCBI Taxonomy" id="946122"/>
    <lineage>
        <taxon>Eukaryota</taxon>
        <taxon>Fungi</taxon>
        <taxon>Dikarya</taxon>
        <taxon>Basidiomycota</taxon>
        <taxon>Agaricomycotina</taxon>
        <taxon>Agaricomycetes</taxon>
        <taxon>Agaricomycetidae</taxon>
        <taxon>Agaricales</taxon>
        <taxon>Pluteineae</taxon>
        <taxon>Amanitaceae</taxon>
        <taxon>Amanita</taxon>
    </lineage>
</organism>
<reference evidence="1 2" key="1">
    <citation type="submission" date="2014-04" db="EMBL/GenBank/DDBJ databases">
        <title>Evolutionary Origins and Diversification of the Mycorrhizal Mutualists.</title>
        <authorList>
            <consortium name="DOE Joint Genome Institute"/>
            <consortium name="Mycorrhizal Genomics Consortium"/>
            <person name="Kohler A."/>
            <person name="Kuo A."/>
            <person name="Nagy L.G."/>
            <person name="Floudas D."/>
            <person name="Copeland A."/>
            <person name="Barry K.W."/>
            <person name="Cichocki N."/>
            <person name="Veneault-Fourrey C."/>
            <person name="LaButti K."/>
            <person name="Lindquist E.A."/>
            <person name="Lipzen A."/>
            <person name="Lundell T."/>
            <person name="Morin E."/>
            <person name="Murat C."/>
            <person name="Riley R."/>
            <person name="Ohm R."/>
            <person name="Sun H."/>
            <person name="Tunlid A."/>
            <person name="Henrissat B."/>
            <person name="Grigoriev I.V."/>
            <person name="Hibbett D.S."/>
            <person name="Martin F."/>
        </authorList>
    </citation>
    <scope>NUCLEOTIDE SEQUENCE [LARGE SCALE GENOMIC DNA]</scope>
    <source>
        <strain evidence="1 2">Koide BX008</strain>
    </source>
</reference>
<dbReference type="Proteomes" id="UP000054549">
    <property type="component" value="Unassembled WGS sequence"/>
</dbReference>
<accession>A0A0C2S1N9</accession>
<gene>
    <name evidence="1" type="ORF">M378DRAFT_172627</name>
</gene>
<dbReference type="InParanoid" id="A0A0C2S1N9"/>